<accession>A0A4Q9KG12</accession>
<evidence type="ECO:0000256" key="5">
    <source>
        <dbReference type="ARBA" id="ARBA00023136"/>
    </source>
</evidence>
<organism evidence="7 8">
    <name type="scientific">Propioniciclava sinopodophylli</name>
    <dbReference type="NCBI Taxonomy" id="1837344"/>
    <lineage>
        <taxon>Bacteria</taxon>
        <taxon>Bacillati</taxon>
        <taxon>Actinomycetota</taxon>
        <taxon>Actinomycetes</taxon>
        <taxon>Propionibacteriales</taxon>
        <taxon>Propionibacteriaceae</taxon>
        <taxon>Propioniciclava</taxon>
    </lineage>
</organism>
<evidence type="ECO:0000256" key="2">
    <source>
        <dbReference type="ARBA" id="ARBA00022475"/>
    </source>
</evidence>
<evidence type="ECO:0000256" key="3">
    <source>
        <dbReference type="ARBA" id="ARBA00022692"/>
    </source>
</evidence>
<feature type="transmembrane region" description="Helical" evidence="6">
    <location>
        <begin position="21"/>
        <end position="40"/>
    </location>
</feature>
<reference evidence="7 8" key="1">
    <citation type="submission" date="2019-01" db="EMBL/GenBank/DDBJ databases">
        <title>Lactibacter flavus gen. nov., sp. nov., a novel bacterium of the family Propionibacteriaceae isolated from raw milk and dairy products.</title>
        <authorList>
            <person name="Huptas C."/>
            <person name="Wenning M."/>
            <person name="Breitenwieser F."/>
            <person name="Doll E."/>
            <person name="Von Neubeck M."/>
            <person name="Busse H.-J."/>
            <person name="Scherer S."/>
        </authorList>
    </citation>
    <scope>NUCLEOTIDE SEQUENCE [LARGE SCALE GENOMIC DNA]</scope>
    <source>
        <strain evidence="7 8">KCTC 33808</strain>
    </source>
</reference>
<dbReference type="InterPro" id="IPR005538">
    <property type="entry name" value="LrgA/CidA"/>
</dbReference>
<keyword evidence="3 6" id="KW-0812">Transmembrane</keyword>
<gene>
    <name evidence="7" type="ORF">ET989_05170</name>
</gene>
<comment type="caution">
    <text evidence="7">The sequence shown here is derived from an EMBL/GenBank/DDBJ whole genome shotgun (WGS) entry which is preliminary data.</text>
</comment>
<proteinExistence type="predicted"/>
<dbReference type="EMBL" id="SDMQ01000004">
    <property type="protein sequence ID" value="TBT85848.1"/>
    <property type="molecule type" value="Genomic_DNA"/>
</dbReference>
<feature type="transmembrane region" description="Helical" evidence="6">
    <location>
        <begin position="113"/>
        <end position="138"/>
    </location>
</feature>
<evidence type="ECO:0000256" key="6">
    <source>
        <dbReference type="SAM" id="Phobius"/>
    </source>
</evidence>
<keyword evidence="8" id="KW-1185">Reference proteome</keyword>
<dbReference type="Proteomes" id="UP000292373">
    <property type="component" value="Unassembled WGS sequence"/>
</dbReference>
<feature type="transmembrane region" description="Helical" evidence="6">
    <location>
        <begin position="46"/>
        <end position="66"/>
    </location>
</feature>
<feature type="transmembrane region" description="Helical" evidence="6">
    <location>
        <begin position="87"/>
        <end position="107"/>
    </location>
</feature>
<evidence type="ECO:0000313" key="7">
    <source>
        <dbReference type="EMBL" id="TBT85848.1"/>
    </source>
</evidence>
<keyword evidence="4 6" id="KW-1133">Transmembrane helix</keyword>
<keyword evidence="2" id="KW-1003">Cell membrane</keyword>
<sequence length="148" mass="16134">MSCSVRRGSDVRRGGPRWGGAATGARLATMIGGLALLLAFQLVGELFVRLTGLPIPGPVIGMVLFFSWLRWHHPREGAPSVRAADVLVRYLPIMFVPTTVGIVAYGPQVAAQWFPAAVASFGTWLVTFILVAWVAVWLRPRRPKEEVA</sequence>
<comment type="subcellular location">
    <subcellularLocation>
        <location evidence="1">Cell membrane</location>
        <topology evidence="1">Multi-pass membrane protein</topology>
    </subcellularLocation>
</comment>
<dbReference type="Pfam" id="PF03788">
    <property type="entry name" value="LrgA"/>
    <property type="match status" value="1"/>
</dbReference>
<dbReference type="PANTHER" id="PTHR33931">
    <property type="entry name" value="HOLIN-LIKE PROTEIN CIDA-RELATED"/>
    <property type="match status" value="1"/>
</dbReference>
<name>A0A4Q9KG12_9ACTN</name>
<protein>
    <submittedName>
        <fullName evidence="7">CidA/LrgA family protein</fullName>
    </submittedName>
</protein>
<dbReference type="AlphaFoldDB" id="A0A4Q9KG12"/>
<dbReference type="GO" id="GO:0005886">
    <property type="term" value="C:plasma membrane"/>
    <property type="evidence" value="ECO:0007669"/>
    <property type="project" value="UniProtKB-SubCell"/>
</dbReference>
<dbReference type="OrthoDB" id="3176438at2"/>
<dbReference type="PANTHER" id="PTHR33931:SF2">
    <property type="entry name" value="HOLIN-LIKE PROTEIN CIDA"/>
    <property type="match status" value="1"/>
</dbReference>
<evidence type="ECO:0000256" key="1">
    <source>
        <dbReference type="ARBA" id="ARBA00004651"/>
    </source>
</evidence>
<keyword evidence="5 6" id="KW-0472">Membrane</keyword>
<evidence type="ECO:0000256" key="4">
    <source>
        <dbReference type="ARBA" id="ARBA00022989"/>
    </source>
</evidence>
<evidence type="ECO:0000313" key="8">
    <source>
        <dbReference type="Proteomes" id="UP000292373"/>
    </source>
</evidence>